<feature type="compositionally biased region" description="Low complexity" evidence="1">
    <location>
        <begin position="473"/>
        <end position="509"/>
    </location>
</feature>
<sequence length="543" mass="55186">MTYPGMHHGTGGAASWLDHPREQAPAGAPGIGGGARPDGGEGTPAGAGTASRHAWSAPLKPGLFPLRPLQFGDIFAATFRLLRTSPGVTVGSSMIILSLISIVTGVATGLVAYAMFERAASASAEDRPALETTAITVTFLTAFASVILSLLGSALLQGILAHVVARAALGEKITFGGSWRVAFRRLWPLLGFTAIITGGTIVVLGLMAVVVAAPAMIAGFEDIGIVFSVLLALLCYALVFAGSLALTTKLLFAPAAIVLERRGPIQAIVRSWKLTRRHFWRVLGITLLVQVVAGFAAGAVSGVLQVLLSLITAVLAPLGAVGEGQEWMILAVVIVVALVALALQLVVSALTLVLSAGNAVILYVDVRMRKEGLNVHLQRAREDAAAGLSVDDPYLTPPVELEQELAPPQPATAQAAYPAPGGYAPGYAPAGYAPGYSPAGYAPSGYAPSGYAPAGPAPAGYAPAGPAPAGYPPTGYEPSGYAPSGYAPSGYAPSGYAPSGPAPAGYAPSDPAPTPSPHSQPAPPAAEPDASTRPAPDDPDTTR</sequence>
<evidence type="ECO:0000256" key="2">
    <source>
        <dbReference type="SAM" id="Phobius"/>
    </source>
</evidence>
<feature type="transmembrane region" description="Helical" evidence="2">
    <location>
        <begin position="279"/>
        <end position="308"/>
    </location>
</feature>
<evidence type="ECO:0000256" key="1">
    <source>
        <dbReference type="SAM" id="MobiDB-lite"/>
    </source>
</evidence>
<reference evidence="4 5" key="1">
    <citation type="submission" date="2019-09" db="EMBL/GenBank/DDBJ databases">
        <title>Phylogeny of genus Pseudoclavibacter and closely related genus.</title>
        <authorList>
            <person name="Li Y."/>
        </authorList>
    </citation>
    <scope>NUCLEOTIDE SEQUENCE [LARGE SCALE GENOMIC DNA]</scope>
    <source>
        <strain evidence="4 5">EGI 60007</strain>
    </source>
</reference>
<dbReference type="PANTHER" id="PTHR33133:SF1">
    <property type="entry name" value="EXPRESSED PROTEIN-RELATED"/>
    <property type="match status" value="1"/>
</dbReference>
<name>A0A6H9WQT0_9MICO</name>
<accession>A0A6H9WQT0</accession>
<feature type="region of interest" description="Disordered" evidence="1">
    <location>
        <begin position="473"/>
        <end position="543"/>
    </location>
</feature>
<dbReference type="AlphaFoldDB" id="A0A6H9WQT0"/>
<protein>
    <recommendedName>
        <fullName evidence="3">DUF7847 domain-containing protein</fullName>
    </recommendedName>
</protein>
<dbReference type="InterPro" id="IPR057169">
    <property type="entry name" value="DUF7847"/>
</dbReference>
<comment type="caution">
    <text evidence="4">The sequence shown here is derived from an EMBL/GenBank/DDBJ whole genome shotgun (WGS) entry which is preliminary data.</text>
</comment>
<keyword evidence="2" id="KW-0812">Transmembrane</keyword>
<keyword evidence="2" id="KW-1133">Transmembrane helix</keyword>
<gene>
    <name evidence="4" type="ORF">F8O04_02360</name>
</gene>
<feature type="compositionally biased region" description="Gly residues" evidence="1">
    <location>
        <begin position="29"/>
        <end position="45"/>
    </location>
</feature>
<keyword evidence="5" id="KW-1185">Reference proteome</keyword>
<feature type="transmembrane region" description="Helical" evidence="2">
    <location>
        <begin position="328"/>
        <end position="361"/>
    </location>
</feature>
<dbReference type="Pfam" id="PF25231">
    <property type="entry name" value="DUF7847"/>
    <property type="match status" value="1"/>
</dbReference>
<evidence type="ECO:0000313" key="5">
    <source>
        <dbReference type="Proteomes" id="UP000431744"/>
    </source>
</evidence>
<feature type="compositionally biased region" description="Pro residues" evidence="1">
    <location>
        <begin position="510"/>
        <end position="526"/>
    </location>
</feature>
<keyword evidence="2" id="KW-0472">Membrane</keyword>
<feature type="region of interest" description="Disordered" evidence="1">
    <location>
        <begin position="1"/>
        <end position="53"/>
    </location>
</feature>
<feature type="transmembrane region" description="Helical" evidence="2">
    <location>
        <begin position="186"/>
        <end position="213"/>
    </location>
</feature>
<evidence type="ECO:0000313" key="4">
    <source>
        <dbReference type="EMBL" id="KAB1649145.1"/>
    </source>
</evidence>
<proteinExistence type="predicted"/>
<dbReference type="Proteomes" id="UP000431744">
    <property type="component" value="Unassembled WGS sequence"/>
</dbReference>
<dbReference type="OrthoDB" id="121140at2"/>
<feature type="transmembrane region" description="Helical" evidence="2">
    <location>
        <begin position="225"/>
        <end position="258"/>
    </location>
</feature>
<feature type="domain" description="DUF7847" evidence="3">
    <location>
        <begin position="81"/>
        <end position="356"/>
    </location>
</feature>
<dbReference type="EMBL" id="WBJY01000001">
    <property type="protein sequence ID" value="KAB1649145.1"/>
    <property type="molecule type" value="Genomic_DNA"/>
</dbReference>
<dbReference type="RefSeq" id="WP_158027737.1">
    <property type="nucleotide sequence ID" value="NZ_BMHG01000001.1"/>
</dbReference>
<evidence type="ECO:0000259" key="3">
    <source>
        <dbReference type="Pfam" id="PF25231"/>
    </source>
</evidence>
<organism evidence="4 5">
    <name type="scientific">Pseudoclavibacter endophyticus</name>
    <dbReference type="NCBI Taxonomy" id="1778590"/>
    <lineage>
        <taxon>Bacteria</taxon>
        <taxon>Bacillati</taxon>
        <taxon>Actinomycetota</taxon>
        <taxon>Actinomycetes</taxon>
        <taxon>Micrococcales</taxon>
        <taxon>Microbacteriaceae</taxon>
        <taxon>Pseudoclavibacter</taxon>
    </lineage>
</organism>
<feature type="transmembrane region" description="Helical" evidence="2">
    <location>
        <begin position="136"/>
        <end position="165"/>
    </location>
</feature>
<dbReference type="PANTHER" id="PTHR33133">
    <property type="entry name" value="OS08G0107100 PROTEIN-RELATED"/>
    <property type="match status" value="1"/>
</dbReference>
<feature type="transmembrane region" description="Helical" evidence="2">
    <location>
        <begin position="90"/>
        <end position="116"/>
    </location>
</feature>